<gene>
    <name evidence="6" type="primary">rsmI</name>
    <name evidence="8" type="ORF">DC20_08765</name>
</gene>
<dbReference type="CDD" id="cd11648">
    <property type="entry name" value="RsmI"/>
    <property type="match status" value="1"/>
</dbReference>
<dbReference type="InterPro" id="IPR000878">
    <property type="entry name" value="4pyrrol_Mease"/>
</dbReference>
<comment type="function">
    <text evidence="6">Catalyzes the 2'-O-methylation of the ribose of cytidine 1402 (C1402) in 16S rRNA.</text>
</comment>
<dbReference type="HAMAP" id="MF_01877">
    <property type="entry name" value="16SrRNA_methyltr_I"/>
    <property type="match status" value="1"/>
</dbReference>
<evidence type="ECO:0000256" key="1">
    <source>
        <dbReference type="ARBA" id="ARBA00022490"/>
    </source>
</evidence>
<dbReference type="GO" id="GO:0005737">
    <property type="term" value="C:cytoplasm"/>
    <property type="evidence" value="ECO:0007669"/>
    <property type="project" value="UniProtKB-SubCell"/>
</dbReference>
<dbReference type="Gene3D" id="3.40.1010.10">
    <property type="entry name" value="Cobalt-precorrin-4 Transmethylase, Domain 1"/>
    <property type="match status" value="1"/>
</dbReference>
<dbReference type="KEGG" id="rti:DC20_08765"/>
<dbReference type="InterPro" id="IPR035996">
    <property type="entry name" value="4pyrrol_Methylase_sf"/>
</dbReference>
<dbReference type="InterPro" id="IPR008189">
    <property type="entry name" value="rRNA_ssu_MeTfrase_I"/>
</dbReference>
<dbReference type="AlphaFoldDB" id="A0A0P0C261"/>
<dbReference type="STRING" id="512763.DC20_08765"/>
<comment type="catalytic activity">
    <reaction evidence="6">
        <text>cytidine(1402) in 16S rRNA + S-adenosyl-L-methionine = 2'-O-methylcytidine(1402) in 16S rRNA + S-adenosyl-L-homocysteine + H(+)</text>
        <dbReference type="Rhea" id="RHEA:42924"/>
        <dbReference type="Rhea" id="RHEA-COMP:10285"/>
        <dbReference type="Rhea" id="RHEA-COMP:10286"/>
        <dbReference type="ChEBI" id="CHEBI:15378"/>
        <dbReference type="ChEBI" id="CHEBI:57856"/>
        <dbReference type="ChEBI" id="CHEBI:59789"/>
        <dbReference type="ChEBI" id="CHEBI:74495"/>
        <dbReference type="ChEBI" id="CHEBI:82748"/>
        <dbReference type="EC" id="2.1.1.198"/>
    </reaction>
</comment>
<organism evidence="8 9">
    <name type="scientific">Rufibacter tibetensis</name>
    <dbReference type="NCBI Taxonomy" id="512763"/>
    <lineage>
        <taxon>Bacteria</taxon>
        <taxon>Pseudomonadati</taxon>
        <taxon>Bacteroidota</taxon>
        <taxon>Cytophagia</taxon>
        <taxon>Cytophagales</taxon>
        <taxon>Hymenobacteraceae</taxon>
        <taxon>Rufibacter</taxon>
    </lineage>
</organism>
<dbReference type="RefSeq" id="WP_062543489.1">
    <property type="nucleotide sequence ID" value="NZ_CP012643.1"/>
</dbReference>
<keyword evidence="2 6" id="KW-0698">rRNA processing</keyword>
<dbReference type="InterPro" id="IPR018063">
    <property type="entry name" value="SAM_MeTrfase_RsmI_CS"/>
</dbReference>
<dbReference type="PANTHER" id="PTHR46111">
    <property type="entry name" value="RIBOSOMAL RNA SMALL SUBUNIT METHYLTRANSFERASE I"/>
    <property type="match status" value="1"/>
</dbReference>
<sequence>MAEPIEETSLYLVPTPIGNLEDITLRAIRILKEVDVVLAEDTRTSGKLLNHLGIDKRMHSHHLHNEHKAVAHLVERLKKGEKMAMVSDAGTPGISDPGFLLVRACVQEGIKIECLPGPTAFVPALVKSGFSTDRFTFEGFLPIKKGRQTRLQSLAQEERTMIFYESPHRVLKTLEQFKEVFGAERMVSVSREISKMFEETLNGTLEEMVQTFTTKAIKGEFVIVVQGNK</sequence>
<dbReference type="EMBL" id="CP012643">
    <property type="protein sequence ID" value="ALI99052.1"/>
    <property type="molecule type" value="Genomic_DNA"/>
</dbReference>
<keyword evidence="3 6" id="KW-0489">Methyltransferase</keyword>
<dbReference type="FunFam" id="3.40.1010.10:FF:000007">
    <property type="entry name" value="Ribosomal RNA small subunit methyltransferase I"/>
    <property type="match status" value="1"/>
</dbReference>
<reference evidence="8 9" key="1">
    <citation type="submission" date="2015-08" db="EMBL/GenBank/DDBJ databases">
        <title>Complete genome sequence of Rufibacter tibetensis strain 1351t, a radiation-resistant bacterium from tibet plateau.</title>
        <authorList>
            <person name="Dai J."/>
        </authorList>
    </citation>
    <scope>NUCLEOTIDE SEQUENCE [LARGE SCALE GENOMIC DNA]</scope>
    <source>
        <strain evidence="8 9">1351</strain>
    </source>
</reference>
<dbReference type="SUPFAM" id="SSF53790">
    <property type="entry name" value="Tetrapyrrole methylase"/>
    <property type="match status" value="1"/>
</dbReference>
<dbReference type="GO" id="GO:0070677">
    <property type="term" value="F:rRNA (cytosine-2'-O-)-methyltransferase activity"/>
    <property type="evidence" value="ECO:0007669"/>
    <property type="project" value="UniProtKB-UniRule"/>
</dbReference>
<keyword evidence="9" id="KW-1185">Reference proteome</keyword>
<dbReference type="InterPro" id="IPR014777">
    <property type="entry name" value="4pyrrole_Mease_sub1"/>
</dbReference>
<dbReference type="PIRSF" id="PIRSF005917">
    <property type="entry name" value="MTase_YraL"/>
    <property type="match status" value="1"/>
</dbReference>
<accession>A0A0P0C261</accession>
<evidence type="ECO:0000256" key="2">
    <source>
        <dbReference type="ARBA" id="ARBA00022552"/>
    </source>
</evidence>
<evidence type="ECO:0000256" key="4">
    <source>
        <dbReference type="ARBA" id="ARBA00022679"/>
    </source>
</evidence>
<dbReference type="EC" id="2.1.1.198" evidence="6"/>
<dbReference type="InterPro" id="IPR014776">
    <property type="entry name" value="4pyrrole_Mease_sub2"/>
</dbReference>
<dbReference type="PATRIC" id="fig|512763.3.peg.1931"/>
<feature type="domain" description="Tetrapyrrole methylase" evidence="7">
    <location>
        <begin position="10"/>
        <end position="208"/>
    </location>
</feature>
<dbReference type="FunFam" id="3.30.950.10:FF:000002">
    <property type="entry name" value="Ribosomal RNA small subunit methyltransferase I"/>
    <property type="match status" value="1"/>
</dbReference>
<keyword evidence="4 6" id="KW-0808">Transferase</keyword>
<evidence type="ECO:0000313" key="8">
    <source>
        <dbReference type="EMBL" id="ALI99052.1"/>
    </source>
</evidence>
<keyword evidence="1 6" id="KW-0963">Cytoplasm</keyword>
<evidence type="ECO:0000256" key="3">
    <source>
        <dbReference type="ARBA" id="ARBA00022603"/>
    </source>
</evidence>
<dbReference type="PANTHER" id="PTHR46111:SF1">
    <property type="entry name" value="RIBOSOMAL RNA SMALL SUBUNIT METHYLTRANSFERASE I"/>
    <property type="match status" value="1"/>
</dbReference>
<evidence type="ECO:0000256" key="5">
    <source>
        <dbReference type="ARBA" id="ARBA00022691"/>
    </source>
</evidence>
<comment type="subcellular location">
    <subcellularLocation>
        <location evidence="6">Cytoplasm</location>
    </subcellularLocation>
</comment>
<dbReference type="Gene3D" id="3.30.950.10">
    <property type="entry name" value="Methyltransferase, Cobalt-precorrin-4 Transmethylase, Domain 2"/>
    <property type="match status" value="1"/>
</dbReference>
<evidence type="ECO:0000256" key="6">
    <source>
        <dbReference type="HAMAP-Rule" id="MF_01877"/>
    </source>
</evidence>
<protein>
    <recommendedName>
        <fullName evidence="6">Ribosomal RNA small subunit methyltransferase I</fullName>
        <ecNumber evidence="6">2.1.1.198</ecNumber>
    </recommendedName>
    <alternativeName>
        <fullName evidence="6">16S rRNA 2'-O-ribose C1402 methyltransferase</fullName>
    </alternativeName>
    <alternativeName>
        <fullName evidence="6">rRNA (cytidine-2'-O-)-methyltransferase RsmI</fullName>
    </alternativeName>
</protein>
<dbReference type="NCBIfam" id="TIGR00096">
    <property type="entry name" value="16S rRNA (cytidine(1402)-2'-O)-methyltransferase"/>
    <property type="match status" value="1"/>
</dbReference>
<proteinExistence type="inferred from homology"/>
<keyword evidence="5 6" id="KW-0949">S-adenosyl-L-methionine</keyword>
<name>A0A0P0C261_9BACT</name>
<dbReference type="Proteomes" id="UP000061382">
    <property type="component" value="Chromosome"/>
</dbReference>
<comment type="similarity">
    <text evidence="6">Belongs to the methyltransferase superfamily. RsmI family.</text>
</comment>
<dbReference type="Pfam" id="PF00590">
    <property type="entry name" value="TP_methylase"/>
    <property type="match status" value="1"/>
</dbReference>
<dbReference type="OrthoDB" id="9809084at2"/>
<evidence type="ECO:0000259" key="7">
    <source>
        <dbReference type="Pfam" id="PF00590"/>
    </source>
</evidence>
<evidence type="ECO:0000313" key="9">
    <source>
        <dbReference type="Proteomes" id="UP000061382"/>
    </source>
</evidence>
<dbReference type="PROSITE" id="PS01296">
    <property type="entry name" value="RSMI"/>
    <property type="match status" value="1"/>
</dbReference>